<keyword evidence="4" id="KW-1185">Reference proteome</keyword>
<dbReference type="RefSeq" id="WP_238287348.1">
    <property type="nucleotide sequence ID" value="NZ_BPQS01000009.1"/>
</dbReference>
<evidence type="ECO:0000313" key="4">
    <source>
        <dbReference type="Proteomes" id="UP001244297"/>
    </source>
</evidence>
<reference evidence="4" key="1">
    <citation type="journal article" date="2019" name="Int. J. Syst. Evol. Microbiol.">
        <title>The Global Catalogue of Microorganisms (GCM) 10K type strain sequencing project: providing services to taxonomists for standard genome sequencing and annotation.</title>
        <authorList>
            <consortium name="The Broad Institute Genomics Platform"/>
            <consortium name="The Broad Institute Genome Sequencing Center for Infectious Disease"/>
            <person name="Wu L."/>
            <person name="Ma J."/>
        </authorList>
    </citation>
    <scope>NUCLEOTIDE SEQUENCE [LARGE SCALE GENOMIC DNA]</scope>
    <source>
        <strain evidence="4">CECT 7806</strain>
    </source>
</reference>
<dbReference type="Gene3D" id="3.30.450.20">
    <property type="entry name" value="PAS domain"/>
    <property type="match status" value="1"/>
</dbReference>
<evidence type="ECO:0000313" key="3">
    <source>
        <dbReference type="EMBL" id="MDN3573753.1"/>
    </source>
</evidence>
<evidence type="ECO:0000256" key="1">
    <source>
        <dbReference type="SAM" id="MobiDB-lite"/>
    </source>
</evidence>
<dbReference type="PROSITE" id="PS50112">
    <property type="entry name" value="PAS"/>
    <property type="match status" value="1"/>
</dbReference>
<dbReference type="CDD" id="cd00130">
    <property type="entry name" value="PAS"/>
    <property type="match status" value="1"/>
</dbReference>
<dbReference type="InterPro" id="IPR035965">
    <property type="entry name" value="PAS-like_dom_sf"/>
</dbReference>
<dbReference type="Proteomes" id="UP001244297">
    <property type="component" value="Unassembled WGS sequence"/>
</dbReference>
<protein>
    <submittedName>
        <fullName evidence="3">PAS domain-containing protein</fullName>
    </submittedName>
</protein>
<feature type="domain" description="PAS" evidence="2">
    <location>
        <begin position="19"/>
        <end position="59"/>
    </location>
</feature>
<dbReference type="SUPFAM" id="SSF55785">
    <property type="entry name" value="PYP-like sensor domain (PAS domain)"/>
    <property type="match status" value="1"/>
</dbReference>
<feature type="region of interest" description="Disordered" evidence="1">
    <location>
        <begin position="234"/>
        <end position="260"/>
    </location>
</feature>
<sequence>MFPDDDDFEFVGPAADWNREPSRADAFKDFSSPVYTTDAEGWLTYYNEAAADLWGYRPELGKTRWCGCWRIYTMDGAVLPFDQCPMAVAIKQGTPVRGVQAMLERPDGTRIPFMPYPTPLRDTSGQLVAASNVLLRVTRLTWFNPTPPVDDTETAAAPVGRDAGPGLDGLTGLLQSTLAALADVEFEFQSDCERLEGWSGPADERERILFQLQQKRQRQRDVLVKRAEQLTRQAKPFFGQQAEATAGRRSRASRGSGMTH</sequence>
<dbReference type="InterPro" id="IPR000014">
    <property type="entry name" value="PAS"/>
</dbReference>
<accession>A0ABT8AV85</accession>
<gene>
    <name evidence="3" type="ORF">QWZ18_24440</name>
</gene>
<proteinExistence type="predicted"/>
<comment type="caution">
    <text evidence="3">The sequence shown here is derived from an EMBL/GenBank/DDBJ whole genome shotgun (WGS) entry which is preliminary data.</text>
</comment>
<organism evidence="3 4">
    <name type="scientific">Methylobacterium longum</name>
    <dbReference type="NCBI Taxonomy" id="767694"/>
    <lineage>
        <taxon>Bacteria</taxon>
        <taxon>Pseudomonadati</taxon>
        <taxon>Pseudomonadota</taxon>
        <taxon>Alphaproteobacteria</taxon>
        <taxon>Hyphomicrobiales</taxon>
        <taxon>Methylobacteriaceae</taxon>
        <taxon>Methylobacterium</taxon>
    </lineage>
</organism>
<dbReference type="EMBL" id="JAUFPT010000082">
    <property type="protein sequence ID" value="MDN3573753.1"/>
    <property type="molecule type" value="Genomic_DNA"/>
</dbReference>
<name>A0ABT8AV85_9HYPH</name>
<evidence type="ECO:0000259" key="2">
    <source>
        <dbReference type="PROSITE" id="PS50112"/>
    </source>
</evidence>